<proteinExistence type="predicted"/>
<dbReference type="Proteomes" id="UP001056120">
    <property type="component" value="Linkage Group LG01"/>
</dbReference>
<organism evidence="1 2">
    <name type="scientific">Smallanthus sonchifolius</name>
    <dbReference type="NCBI Taxonomy" id="185202"/>
    <lineage>
        <taxon>Eukaryota</taxon>
        <taxon>Viridiplantae</taxon>
        <taxon>Streptophyta</taxon>
        <taxon>Embryophyta</taxon>
        <taxon>Tracheophyta</taxon>
        <taxon>Spermatophyta</taxon>
        <taxon>Magnoliopsida</taxon>
        <taxon>eudicotyledons</taxon>
        <taxon>Gunneridae</taxon>
        <taxon>Pentapetalae</taxon>
        <taxon>asterids</taxon>
        <taxon>campanulids</taxon>
        <taxon>Asterales</taxon>
        <taxon>Asteraceae</taxon>
        <taxon>Asteroideae</taxon>
        <taxon>Heliantheae alliance</taxon>
        <taxon>Millerieae</taxon>
        <taxon>Smallanthus</taxon>
    </lineage>
</organism>
<evidence type="ECO:0000313" key="2">
    <source>
        <dbReference type="Proteomes" id="UP001056120"/>
    </source>
</evidence>
<accession>A0ACB9KA74</accession>
<sequence length="177" mass="19527">MNKTNSRALELTIISGESLSLAGKRPIKKNAYVVIKTESSNDQTATAMDTDNGSYPSWSQKFFIDLPVHATFFTLEVRCKNGSGDHVVGSVRVPVSDFTRWYFPNNYLHFLSYRLRDRYGERNGIINFSVKVKSPDNVVGAGASMAYSSPARGWKYGGVSMNQGVSHGVVIGVPFGY</sequence>
<protein>
    <submittedName>
        <fullName evidence="1">Uncharacterized protein</fullName>
    </submittedName>
</protein>
<gene>
    <name evidence="1" type="ORF">L1987_03333</name>
</gene>
<dbReference type="EMBL" id="CM042018">
    <property type="protein sequence ID" value="KAI3829216.1"/>
    <property type="molecule type" value="Genomic_DNA"/>
</dbReference>
<evidence type="ECO:0000313" key="1">
    <source>
        <dbReference type="EMBL" id="KAI3829216.1"/>
    </source>
</evidence>
<reference evidence="1 2" key="2">
    <citation type="journal article" date="2022" name="Mol. Ecol. Resour.">
        <title>The genomes of chicory, endive, great burdock and yacon provide insights into Asteraceae paleo-polyploidization history and plant inulin production.</title>
        <authorList>
            <person name="Fan W."/>
            <person name="Wang S."/>
            <person name="Wang H."/>
            <person name="Wang A."/>
            <person name="Jiang F."/>
            <person name="Liu H."/>
            <person name="Zhao H."/>
            <person name="Xu D."/>
            <person name="Zhang Y."/>
        </authorList>
    </citation>
    <scope>NUCLEOTIDE SEQUENCE [LARGE SCALE GENOMIC DNA]</scope>
    <source>
        <strain evidence="2">cv. Yunnan</strain>
        <tissue evidence="1">Leaves</tissue>
    </source>
</reference>
<comment type="caution">
    <text evidence="1">The sequence shown here is derived from an EMBL/GenBank/DDBJ whole genome shotgun (WGS) entry which is preliminary data.</text>
</comment>
<name>A0ACB9KA74_9ASTR</name>
<keyword evidence="2" id="KW-1185">Reference proteome</keyword>
<reference evidence="2" key="1">
    <citation type="journal article" date="2022" name="Mol. Ecol. Resour.">
        <title>The genomes of chicory, endive, great burdock and yacon provide insights into Asteraceae palaeo-polyploidization history and plant inulin production.</title>
        <authorList>
            <person name="Fan W."/>
            <person name="Wang S."/>
            <person name="Wang H."/>
            <person name="Wang A."/>
            <person name="Jiang F."/>
            <person name="Liu H."/>
            <person name="Zhao H."/>
            <person name="Xu D."/>
            <person name="Zhang Y."/>
        </authorList>
    </citation>
    <scope>NUCLEOTIDE SEQUENCE [LARGE SCALE GENOMIC DNA]</scope>
    <source>
        <strain evidence="2">cv. Yunnan</strain>
    </source>
</reference>